<comment type="caution">
    <text evidence="1">The sequence shown here is derived from an EMBL/GenBank/DDBJ whole genome shotgun (WGS) entry which is preliminary data.</text>
</comment>
<sequence>FQIWCYARIVELQSSAFIVHNEVLGEATFPLKFADFELRVGDKLEALYYKVRRTENRTHWMVQNAKLARPVETSEDKEEDKLSRNGDVMTKAMDIGLISPETNKSNKDRRVLDKMHHLLTFPGVMKTMLKEDPKSHELIMRILEKDASR</sequence>
<gene>
    <name evidence="1" type="ORF">PMAYCL1PPCAC_19723</name>
</gene>
<accession>A0AAN5I2I3</accession>
<proteinExistence type="predicted"/>
<dbReference type="AlphaFoldDB" id="A0AAN5I2I3"/>
<evidence type="ECO:0000313" key="2">
    <source>
        <dbReference type="Proteomes" id="UP001328107"/>
    </source>
</evidence>
<organism evidence="1 2">
    <name type="scientific">Pristionchus mayeri</name>
    <dbReference type="NCBI Taxonomy" id="1317129"/>
    <lineage>
        <taxon>Eukaryota</taxon>
        <taxon>Metazoa</taxon>
        <taxon>Ecdysozoa</taxon>
        <taxon>Nematoda</taxon>
        <taxon>Chromadorea</taxon>
        <taxon>Rhabditida</taxon>
        <taxon>Rhabditina</taxon>
        <taxon>Diplogasteromorpha</taxon>
        <taxon>Diplogasteroidea</taxon>
        <taxon>Neodiplogasteridae</taxon>
        <taxon>Pristionchus</taxon>
    </lineage>
</organism>
<protein>
    <submittedName>
        <fullName evidence="1">Uncharacterized protein</fullName>
    </submittedName>
</protein>
<dbReference type="EMBL" id="BTRK01000004">
    <property type="protein sequence ID" value="GMR49528.1"/>
    <property type="molecule type" value="Genomic_DNA"/>
</dbReference>
<feature type="non-terminal residue" evidence="1">
    <location>
        <position position="1"/>
    </location>
</feature>
<dbReference type="Proteomes" id="UP001328107">
    <property type="component" value="Unassembled WGS sequence"/>
</dbReference>
<reference evidence="2" key="1">
    <citation type="submission" date="2022-10" db="EMBL/GenBank/DDBJ databases">
        <title>Genome assembly of Pristionchus species.</title>
        <authorList>
            <person name="Yoshida K."/>
            <person name="Sommer R.J."/>
        </authorList>
    </citation>
    <scope>NUCLEOTIDE SEQUENCE [LARGE SCALE GENOMIC DNA]</scope>
    <source>
        <strain evidence="2">RS5460</strain>
    </source>
</reference>
<evidence type="ECO:0000313" key="1">
    <source>
        <dbReference type="EMBL" id="GMR49528.1"/>
    </source>
</evidence>
<name>A0AAN5I2I3_9BILA</name>
<keyword evidence="2" id="KW-1185">Reference proteome</keyword>